<protein>
    <submittedName>
        <fullName evidence="1">Uncharacterized protein</fullName>
    </submittedName>
</protein>
<name>A0ABR1BSR1_NECAM</name>
<proteinExistence type="predicted"/>
<accession>A0ABR1BSR1</accession>
<reference evidence="1 2" key="1">
    <citation type="submission" date="2023-08" db="EMBL/GenBank/DDBJ databases">
        <title>A Necator americanus chromosomal reference genome.</title>
        <authorList>
            <person name="Ilik V."/>
            <person name="Petrzelkova K.J."/>
            <person name="Pardy F."/>
            <person name="Fuh T."/>
            <person name="Niatou-Singa F.S."/>
            <person name="Gouil Q."/>
            <person name="Baker L."/>
            <person name="Ritchie M.E."/>
            <person name="Jex A.R."/>
            <person name="Gazzola D."/>
            <person name="Li H."/>
            <person name="Toshio Fujiwara R."/>
            <person name="Zhan B."/>
            <person name="Aroian R.V."/>
            <person name="Pafco B."/>
            <person name="Schwarz E.M."/>
        </authorList>
    </citation>
    <scope>NUCLEOTIDE SEQUENCE [LARGE SCALE GENOMIC DNA]</scope>
    <source>
        <strain evidence="1 2">Aroian</strain>
        <tissue evidence="1">Whole animal</tissue>
    </source>
</reference>
<evidence type="ECO:0000313" key="1">
    <source>
        <dbReference type="EMBL" id="KAK6729424.1"/>
    </source>
</evidence>
<dbReference type="Proteomes" id="UP001303046">
    <property type="component" value="Unassembled WGS sequence"/>
</dbReference>
<gene>
    <name evidence="1" type="primary">Necator_chrI.g2592</name>
    <name evidence="1" type="ORF">RB195_006464</name>
</gene>
<evidence type="ECO:0000313" key="2">
    <source>
        <dbReference type="Proteomes" id="UP001303046"/>
    </source>
</evidence>
<dbReference type="EMBL" id="JAVFWL010000001">
    <property type="protein sequence ID" value="KAK6729424.1"/>
    <property type="molecule type" value="Genomic_DNA"/>
</dbReference>
<organism evidence="1 2">
    <name type="scientific">Necator americanus</name>
    <name type="common">Human hookworm</name>
    <dbReference type="NCBI Taxonomy" id="51031"/>
    <lineage>
        <taxon>Eukaryota</taxon>
        <taxon>Metazoa</taxon>
        <taxon>Ecdysozoa</taxon>
        <taxon>Nematoda</taxon>
        <taxon>Chromadorea</taxon>
        <taxon>Rhabditida</taxon>
        <taxon>Rhabditina</taxon>
        <taxon>Rhabditomorpha</taxon>
        <taxon>Strongyloidea</taxon>
        <taxon>Ancylostomatidae</taxon>
        <taxon>Bunostominae</taxon>
        <taxon>Necator</taxon>
    </lineage>
</organism>
<keyword evidence="2" id="KW-1185">Reference proteome</keyword>
<sequence length="361" mass="41958">MRQRALLQFAIVEVFGTRVRLHNDLRGPSDDQYLPQPARFCLTMMSSKSQRDLARDQQSTVSIKPSVLFTWRQVTSARQCRFGFQGYQGEYRLSPDFGAYEECQYSLSRHTHALSEVLARGGPLSKSLRFNSSNPDCPINELPTTYADYVSCSLNANEWYILDWHSSIRYETYHNGVYGTYYANHTTSFVFQPSYVLLRNGSEAEWLARLIRLETRTNGCDRASLLVRLDEYWPYSSTVALHYYVRDGRRISYDGHLITASVERWLQHDFALQAEPGIHEICAQSLSNGKLEDSVFMRLKVLCMHRFCCDLFLQKLVQENKFKKNYVGNLMSMSRNAWCYWSNSPHLLLIRLEANFQEVGF</sequence>
<comment type="caution">
    <text evidence="1">The sequence shown here is derived from an EMBL/GenBank/DDBJ whole genome shotgun (WGS) entry which is preliminary data.</text>
</comment>